<proteinExistence type="predicted"/>
<organism evidence="1 2">
    <name type="scientific">Mycobacterium tuberculosis</name>
    <dbReference type="NCBI Taxonomy" id="1773"/>
    <lineage>
        <taxon>Bacteria</taxon>
        <taxon>Bacillati</taxon>
        <taxon>Actinomycetota</taxon>
        <taxon>Actinomycetes</taxon>
        <taxon>Mycobacteriales</taxon>
        <taxon>Mycobacteriaceae</taxon>
        <taxon>Mycobacterium</taxon>
        <taxon>Mycobacterium tuberculosis complex</taxon>
    </lineage>
</organism>
<dbReference type="AlphaFoldDB" id="A0A916LH60"/>
<protein>
    <submittedName>
        <fullName evidence="1">Uncharacterized protein</fullName>
    </submittedName>
</protein>
<dbReference type="Proteomes" id="UP000039021">
    <property type="component" value="Unassembled WGS sequence"/>
</dbReference>
<dbReference type="EMBL" id="CSBK01003149">
    <property type="protein sequence ID" value="CPA64184.1"/>
    <property type="molecule type" value="Genomic_DNA"/>
</dbReference>
<accession>A0A916LH60</accession>
<sequence length="50" mass="5300">MVWPEKSAIQVADWVAPWIIGGFAAAALARSYSSLTNSPVAKSVPPNSTR</sequence>
<name>A0A916LH60_MYCTX</name>
<evidence type="ECO:0000313" key="1">
    <source>
        <dbReference type="EMBL" id="CPA64184.1"/>
    </source>
</evidence>
<gene>
    <name evidence="1" type="ORF">ERS007739_04737</name>
</gene>
<reference evidence="2" key="1">
    <citation type="submission" date="2015-03" db="EMBL/GenBank/DDBJ databases">
        <authorList>
            <consortium name="Pathogen Informatics"/>
        </authorList>
    </citation>
    <scope>NUCLEOTIDE SEQUENCE [LARGE SCALE GENOMIC DNA]</scope>
    <source>
        <strain evidence="2">N09902308</strain>
    </source>
</reference>
<evidence type="ECO:0000313" key="2">
    <source>
        <dbReference type="Proteomes" id="UP000039021"/>
    </source>
</evidence>
<comment type="caution">
    <text evidence="1">The sequence shown here is derived from an EMBL/GenBank/DDBJ whole genome shotgun (WGS) entry which is preliminary data.</text>
</comment>